<sequence>YQTTNGIAGGSQVIQKIDGTQNTEAGYYARVQALAKIITDAITAGSTVNVPAAQHAYDTLFVKTGIYKEVLPMIVPEGCAVIGDELRSTEINALKAVDAITTPTHIKLSMYGIAHIKTIIDNIILNTSITKTPAGAHMTMDTFSGADASRTLGTYTGVTGTSGGSGTVGTFNIVVGAGGAVTSVTVATGGSGNLVNDTITITDANLGGGGGANFTMDVATIAAGNTKTQDTA</sequence>
<accession>A0A383E6G3</accession>
<proteinExistence type="predicted"/>
<protein>
    <submittedName>
        <fullName evidence="1">Uncharacterized protein</fullName>
    </submittedName>
</protein>
<feature type="non-terminal residue" evidence="1">
    <location>
        <position position="1"/>
    </location>
</feature>
<dbReference type="EMBL" id="UINC01223125">
    <property type="protein sequence ID" value="SVE52184.1"/>
    <property type="molecule type" value="Genomic_DNA"/>
</dbReference>
<name>A0A383E6G3_9ZZZZ</name>
<feature type="non-terminal residue" evidence="1">
    <location>
        <position position="232"/>
    </location>
</feature>
<evidence type="ECO:0000313" key="1">
    <source>
        <dbReference type="EMBL" id="SVE52184.1"/>
    </source>
</evidence>
<reference evidence="1" key="1">
    <citation type="submission" date="2018-05" db="EMBL/GenBank/DDBJ databases">
        <authorList>
            <person name="Lanie J.A."/>
            <person name="Ng W.-L."/>
            <person name="Kazmierczak K.M."/>
            <person name="Andrzejewski T.M."/>
            <person name="Davidsen T.M."/>
            <person name="Wayne K.J."/>
            <person name="Tettelin H."/>
            <person name="Glass J.I."/>
            <person name="Rusch D."/>
            <person name="Podicherti R."/>
            <person name="Tsui H.-C.T."/>
            <person name="Winkler M.E."/>
        </authorList>
    </citation>
    <scope>NUCLEOTIDE SEQUENCE</scope>
</reference>
<dbReference type="AlphaFoldDB" id="A0A383E6G3"/>
<gene>
    <name evidence="1" type="ORF">METZ01_LOCUS505038</name>
</gene>
<organism evidence="1">
    <name type="scientific">marine metagenome</name>
    <dbReference type="NCBI Taxonomy" id="408172"/>
    <lineage>
        <taxon>unclassified sequences</taxon>
        <taxon>metagenomes</taxon>
        <taxon>ecological metagenomes</taxon>
    </lineage>
</organism>